<dbReference type="RefSeq" id="WP_208338737.1">
    <property type="nucleotide sequence ID" value="NZ_CAWQFN010000191.1"/>
</dbReference>
<organism evidence="7 8">
    <name type="scientific">Aetokthonos hydrillicola Thurmond2011</name>
    <dbReference type="NCBI Taxonomy" id="2712845"/>
    <lineage>
        <taxon>Bacteria</taxon>
        <taxon>Bacillati</taxon>
        <taxon>Cyanobacteriota</taxon>
        <taxon>Cyanophyceae</taxon>
        <taxon>Nostocales</taxon>
        <taxon>Hapalosiphonaceae</taxon>
        <taxon>Aetokthonos</taxon>
    </lineage>
</organism>
<keyword evidence="5" id="KW-0804">Transcription</keyword>
<protein>
    <submittedName>
        <fullName evidence="7">PLP-dependent aminotransferase family protein</fullName>
    </submittedName>
</protein>
<dbReference type="CDD" id="cd07377">
    <property type="entry name" value="WHTH_GntR"/>
    <property type="match status" value="1"/>
</dbReference>
<evidence type="ECO:0000313" key="7">
    <source>
        <dbReference type="EMBL" id="MDR9895173.1"/>
    </source>
</evidence>
<dbReference type="Proteomes" id="UP000667802">
    <property type="component" value="Unassembled WGS sequence"/>
</dbReference>
<evidence type="ECO:0000256" key="3">
    <source>
        <dbReference type="ARBA" id="ARBA00023015"/>
    </source>
</evidence>
<dbReference type="Pfam" id="PF00155">
    <property type="entry name" value="Aminotran_1_2"/>
    <property type="match status" value="1"/>
</dbReference>
<dbReference type="EMBL" id="JAALHA020000004">
    <property type="protein sequence ID" value="MDR9895173.1"/>
    <property type="molecule type" value="Genomic_DNA"/>
</dbReference>
<evidence type="ECO:0000256" key="2">
    <source>
        <dbReference type="ARBA" id="ARBA00022898"/>
    </source>
</evidence>
<keyword evidence="7" id="KW-0808">Transferase</keyword>
<reference evidence="8" key="1">
    <citation type="journal article" date="2021" name="Science">
        <title>Hunting the eagle killer: A cyanobacterial neurotoxin causes vacuolar myelinopathy.</title>
        <authorList>
            <person name="Breinlinger S."/>
            <person name="Phillips T.J."/>
            <person name="Haram B.N."/>
            <person name="Mares J."/>
            <person name="Martinez Yerena J.A."/>
            <person name="Hrouzek P."/>
            <person name="Sobotka R."/>
            <person name="Henderson W.M."/>
            <person name="Schmieder P."/>
            <person name="Williams S.M."/>
            <person name="Lauderdale J.D."/>
            <person name="Wilde H.D."/>
            <person name="Gerrin W."/>
            <person name="Kust A."/>
            <person name="Washington J.W."/>
            <person name="Wagner C."/>
            <person name="Geier B."/>
            <person name="Liebeke M."/>
            <person name="Enke H."/>
            <person name="Niedermeyer T.H.J."/>
            <person name="Wilde S.B."/>
        </authorList>
    </citation>
    <scope>NUCLEOTIDE SEQUENCE [LARGE SCALE GENOMIC DNA]</scope>
    <source>
        <strain evidence="8">Thurmond2011</strain>
    </source>
</reference>
<dbReference type="Pfam" id="PF00392">
    <property type="entry name" value="GntR"/>
    <property type="match status" value="1"/>
</dbReference>
<dbReference type="GO" id="GO:0008483">
    <property type="term" value="F:transaminase activity"/>
    <property type="evidence" value="ECO:0007669"/>
    <property type="project" value="UniProtKB-KW"/>
</dbReference>
<dbReference type="PANTHER" id="PTHR46577">
    <property type="entry name" value="HTH-TYPE TRANSCRIPTIONAL REGULATORY PROTEIN GABR"/>
    <property type="match status" value="1"/>
</dbReference>
<evidence type="ECO:0000256" key="5">
    <source>
        <dbReference type="ARBA" id="ARBA00023163"/>
    </source>
</evidence>
<feature type="domain" description="HTH gntR-type" evidence="6">
    <location>
        <begin position="31"/>
        <end position="99"/>
    </location>
</feature>
<evidence type="ECO:0000256" key="4">
    <source>
        <dbReference type="ARBA" id="ARBA00023125"/>
    </source>
</evidence>
<sequence length="503" mass="56194">MNKNLYDSTTSNSGLPKLNLAQLPKLKHQSAKLYERVANEVIRLIEQGILARGERIPSIRNLQKQLGVSLSTVVQAYSLLENQGFIEARPNSGYYVKVQPEKALLESKTSYPLSDTHWNTISDIVYCLQSAAQNPEIIPFGTNIPGVQLFPTVKLNQFLIDTSRRIGEQANTYEAFCGNEALRYQLAKRSLQWSSGISSEEIVTTAGCMEAINLCLRAVARPGDTIAIESPTYYGIILLLESLGMKALEIPTHPEDGVCLENLEDTLKNKSVKACLFILNFNNPQGTCMPDERKKYLVEMLSRHKIPLIENDVLGSLYFGKTRPCSAKVFDKEGFVLLCSSFSKTLVPGYRVGWCVPGRYLTQVTHLKSVTSVSTGTLVQATIAEFLQNGNYDKHLRLVRKTYSRQIEYVMEVIKNYFPSGTLVNKPRGGYVLWVELPQTVNSLDLLRQALTKHISIAPGPIFSPTGKFSNFMCLNCANPWSSNLEQGLITLADLVSQRMYDN</sequence>
<dbReference type="Gene3D" id="1.10.10.10">
    <property type="entry name" value="Winged helix-like DNA-binding domain superfamily/Winged helix DNA-binding domain"/>
    <property type="match status" value="1"/>
</dbReference>
<keyword evidence="7" id="KW-0032">Aminotransferase</keyword>
<dbReference type="InterPro" id="IPR000524">
    <property type="entry name" value="Tscrpt_reg_HTH_GntR"/>
</dbReference>
<dbReference type="InterPro" id="IPR015424">
    <property type="entry name" value="PyrdxlP-dep_Trfase"/>
</dbReference>
<gene>
    <name evidence="7" type="ORF">G7B40_011425</name>
</gene>
<keyword evidence="3" id="KW-0805">Transcription regulation</keyword>
<dbReference type="CDD" id="cd00609">
    <property type="entry name" value="AAT_like"/>
    <property type="match status" value="1"/>
</dbReference>
<dbReference type="InterPro" id="IPR036388">
    <property type="entry name" value="WH-like_DNA-bd_sf"/>
</dbReference>
<proteinExistence type="inferred from homology"/>
<dbReference type="InterPro" id="IPR036390">
    <property type="entry name" value="WH_DNA-bd_sf"/>
</dbReference>
<evidence type="ECO:0000313" key="8">
    <source>
        <dbReference type="Proteomes" id="UP000667802"/>
    </source>
</evidence>
<dbReference type="InterPro" id="IPR004839">
    <property type="entry name" value="Aminotransferase_I/II_large"/>
</dbReference>
<dbReference type="Gene3D" id="3.90.1150.10">
    <property type="entry name" value="Aspartate Aminotransferase, domain 1"/>
    <property type="match status" value="1"/>
</dbReference>
<dbReference type="GO" id="GO:0030170">
    <property type="term" value="F:pyridoxal phosphate binding"/>
    <property type="evidence" value="ECO:0007669"/>
    <property type="project" value="InterPro"/>
</dbReference>
<keyword evidence="4" id="KW-0238">DNA-binding</keyword>
<dbReference type="GO" id="GO:0003700">
    <property type="term" value="F:DNA-binding transcription factor activity"/>
    <property type="evidence" value="ECO:0007669"/>
    <property type="project" value="InterPro"/>
</dbReference>
<dbReference type="SUPFAM" id="SSF53383">
    <property type="entry name" value="PLP-dependent transferases"/>
    <property type="match status" value="1"/>
</dbReference>
<dbReference type="GO" id="GO:0003677">
    <property type="term" value="F:DNA binding"/>
    <property type="evidence" value="ECO:0007669"/>
    <property type="project" value="UniProtKB-KW"/>
</dbReference>
<dbReference type="Gene3D" id="3.40.640.10">
    <property type="entry name" value="Type I PLP-dependent aspartate aminotransferase-like (Major domain)"/>
    <property type="match status" value="1"/>
</dbReference>
<dbReference type="InterPro" id="IPR015421">
    <property type="entry name" value="PyrdxlP-dep_Trfase_major"/>
</dbReference>
<evidence type="ECO:0000259" key="6">
    <source>
        <dbReference type="PROSITE" id="PS50949"/>
    </source>
</evidence>
<name>A0AAP5M9X0_9CYAN</name>
<comment type="caution">
    <text evidence="7">The sequence shown here is derived from an EMBL/GenBank/DDBJ whole genome shotgun (WGS) entry which is preliminary data.</text>
</comment>
<comment type="similarity">
    <text evidence="1">In the C-terminal section; belongs to the class-I pyridoxal-phosphate-dependent aminotransferase family.</text>
</comment>
<dbReference type="InterPro" id="IPR015422">
    <property type="entry name" value="PyrdxlP-dep_Trfase_small"/>
</dbReference>
<dbReference type="SMART" id="SM00345">
    <property type="entry name" value="HTH_GNTR"/>
    <property type="match status" value="1"/>
</dbReference>
<keyword evidence="2" id="KW-0663">Pyridoxal phosphate</keyword>
<dbReference type="PROSITE" id="PS50949">
    <property type="entry name" value="HTH_GNTR"/>
    <property type="match status" value="1"/>
</dbReference>
<dbReference type="SUPFAM" id="SSF46785">
    <property type="entry name" value="Winged helix' DNA-binding domain"/>
    <property type="match status" value="1"/>
</dbReference>
<dbReference type="PANTHER" id="PTHR46577:SF2">
    <property type="entry name" value="TRANSCRIPTIONAL REGULATORY PROTEIN"/>
    <property type="match status" value="1"/>
</dbReference>
<accession>A0AAP5M9X0</accession>
<evidence type="ECO:0000256" key="1">
    <source>
        <dbReference type="ARBA" id="ARBA00005384"/>
    </source>
</evidence>
<dbReference type="InterPro" id="IPR051446">
    <property type="entry name" value="HTH_trans_reg/aminotransferase"/>
</dbReference>
<keyword evidence="8" id="KW-1185">Reference proteome</keyword>
<dbReference type="AlphaFoldDB" id="A0AAP5M9X0"/>